<dbReference type="GO" id="GO:0031405">
    <property type="term" value="F:lipoic acid binding"/>
    <property type="evidence" value="ECO:0007669"/>
    <property type="project" value="TreeGrafter"/>
</dbReference>
<proteinExistence type="inferred from homology"/>
<dbReference type="Pfam" id="PF02817">
    <property type="entry name" value="E3_binding"/>
    <property type="match status" value="1"/>
</dbReference>
<dbReference type="InterPro" id="IPR011053">
    <property type="entry name" value="Single_hybrid_motif"/>
</dbReference>
<dbReference type="PANTHER" id="PTHR43178">
    <property type="entry name" value="DIHYDROLIPOAMIDE ACETYLTRANSFERASE COMPONENT OF PYRUVATE DEHYDROGENASE COMPLEX"/>
    <property type="match status" value="1"/>
</dbReference>
<evidence type="ECO:0000256" key="1">
    <source>
        <dbReference type="ARBA" id="ARBA00001938"/>
    </source>
</evidence>
<dbReference type="InterPro" id="IPR003016">
    <property type="entry name" value="2-oxoA_DH_lipoyl-BS"/>
</dbReference>
<evidence type="ECO:0000256" key="7">
    <source>
        <dbReference type="SAM" id="MobiDB-lite"/>
    </source>
</evidence>
<evidence type="ECO:0000259" key="8">
    <source>
        <dbReference type="PROSITE" id="PS50968"/>
    </source>
</evidence>
<dbReference type="InterPro" id="IPR000089">
    <property type="entry name" value="Biotin_lipoyl"/>
</dbReference>
<evidence type="ECO:0000256" key="3">
    <source>
        <dbReference type="ARBA" id="ARBA00022679"/>
    </source>
</evidence>
<dbReference type="PANTHER" id="PTHR43178:SF5">
    <property type="entry name" value="LIPOAMIDE ACYLTRANSFERASE COMPONENT OF BRANCHED-CHAIN ALPHA-KETO ACID DEHYDROGENASE COMPLEX, MITOCHONDRIAL"/>
    <property type="match status" value="1"/>
</dbReference>
<dbReference type="Pfam" id="PF00364">
    <property type="entry name" value="Biotin_lipoyl"/>
    <property type="match status" value="1"/>
</dbReference>
<protein>
    <recommendedName>
        <fullName evidence="6">Dihydrolipoamide acetyltransferase component of pyruvate dehydrogenase complex</fullName>
        <ecNumber evidence="6">2.3.1.-</ecNumber>
    </recommendedName>
</protein>
<keyword evidence="3 6" id="KW-0808">Transferase</keyword>
<feature type="compositionally biased region" description="Low complexity" evidence="7">
    <location>
        <begin position="91"/>
        <end position="108"/>
    </location>
</feature>
<dbReference type="CDD" id="cd06849">
    <property type="entry name" value="lipoyl_domain"/>
    <property type="match status" value="1"/>
</dbReference>
<dbReference type="SUPFAM" id="SSF52777">
    <property type="entry name" value="CoA-dependent acyltransferases"/>
    <property type="match status" value="1"/>
</dbReference>
<dbReference type="EC" id="2.3.1.-" evidence="6"/>
<dbReference type="FunFam" id="2.40.50.100:FF:000036">
    <property type="entry name" value="Dihydrolipoamide acetyltransferase component of pyruvate dehydrogenase complex"/>
    <property type="match status" value="1"/>
</dbReference>
<dbReference type="PROSITE" id="PS00189">
    <property type="entry name" value="LIPOYL"/>
    <property type="match status" value="1"/>
</dbReference>
<evidence type="ECO:0000313" key="10">
    <source>
        <dbReference type="EMBL" id="GFE15375.1"/>
    </source>
</evidence>
<keyword evidence="5 6" id="KW-0012">Acyltransferase</keyword>
<dbReference type="Proteomes" id="UP000430079">
    <property type="component" value="Unassembled WGS sequence"/>
</dbReference>
<dbReference type="InterPro" id="IPR050743">
    <property type="entry name" value="2-oxoacid_DH_E2_comp"/>
</dbReference>
<comment type="similarity">
    <text evidence="2 6">Belongs to the 2-oxoacid dehydrogenase family.</text>
</comment>
<dbReference type="InterPro" id="IPR036625">
    <property type="entry name" value="E3-bd_dom_sf"/>
</dbReference>
<evidence type="ECO:0000256" key="5">
    <source>
        <dbReference type="ARBA" id="ARBA00023315"/>
    </source>
</evidence>
<accession>A0A640T157</accession>
<evidence type="ECO:0000256" key="4">
    <source>
        <dbReference type="ARBA" id="ARBA00022823"/>
    </source>
</evidence>
<dbReference type="EMBL" id="BLIO01000001">
    <property type="protein sequence ID" value="GFE15375.1"/>
    <property type="molecule type" value="Genomic_DNA"/>
</dbReference>
<feature type="region of interest" description="Disordered" evidence="7">
    <location>
        <begin position="170"/>
        <end position="190"/>
    </location>
</feature>
<keyword evidence="10" id="KW-0670">Pyruvate</keyword>
<feature type="domain" description="Peripheral subunit-binding (PSBD)" evidence="9">
    <location>
        <begin position="188"/>
        <end position="225"/>
    </location>
</feature>
<dbReference type="Gene3D" id="3.30.559.10">
    <property type="entry name" value="Chloramphenicol acetyltransferase-like domain"/>
    <property type="match status" value="1"/>
</dbReference>
<gene>
    <name evidence="10" type="ORF">Sgleb_34220</name>
</gene>
<sequence length="489" mass="50613">MTMTASTANAQRFREFKMPDVGEGLTEAEILKWYVKPGDTVTDGQVVCEVETAKAAVELPIPYDGVVHELNFGEGVTVDVGTVIISVDTDPGAGPATAPAAAEAPQEAAKAEEEAEPQGRQAVLVGYGAAPSSTKRRARKPQPGVPAQPEPVSAALQAELNARTAPAPVAPVAPVANGTSAGPAGRPLAKPPVRKLAKDLGIDLATIVPSGPDGIITREDVHAAASPAAAPAAPAAVPAPVAEAVAPAETGVVNAAARERRVPVKGVRKATAQAMVASAFTAPHVTEFITVDVTRTMKLVQELKQDPDMAGLRVNPLLLVARAFLVALKRHPEVNAAWDEARQEIVYKDYVNLGIAAATPRGLIVPNIKDAGVKTLPQLAAELGDLVATAREGKTSPAAMSGGTVTITNVGVFGVDTGTPILNPGESAILAFGAVKLQPWVHKGKVKARQVTTLALSFDHRLIDGELGSKLLADIAAVLERPKRLITWG</sequence>
<name>A0A640T157_9ACTN</name>
<reference evidence="10 11" key="1">
    <citation type="submission" date="2019-12" db="EMBL/GenBank/DDBJ databases">
        <title>Whole genome shotgun sequence of Streptomyces hygroscopicus subsp. glebosus NBRC 13786.</title>
        <authorList>
            <person name="Ichikawa N."/>
            <person name="Kimura A."/>
            <person name="Kitahashi Y."/>
            <person name="Komaki H."/>
            <person name="Tamura T."/>
        </authorList>
    </citation>
    <scope>NUCLEOTIDE SEQUENCE [LARGE SCALE GENOMIC DNA]</scope>
    <source>
        <strain evidence="10 11">NBRC 13786</strain>
    </source>
</reference>
<dbReference type="GO" id="GO:0005737">
    <property type="term" value="C:cytoplasm"/>
    <property type="evidence" value="ECO:0007669"/>
    <property type="project" value="TreeGrafter"/>
</dbReference>
<dbReference type="GO" id="GO:0016407">
    <property type="term" value="F:acetyltransferase activity"/>
    <property type="evidence" value="ECO:0007669"/>
    <property type="project" value="TreeGrafter"/>
</dbReference>
<dbReference type="InterPro" id="IPR004167">
    <property type="entry name" value="PSBD"/>
</dbReference>
<comment type="cofactor">
    <cofactor evidence="1 6">
        <name>(R)-lipoate</name>
        <dbReference type="ChEBI" id="CHEBI:83088"/>
    </cofactor>
</comment>
<evidence type="ECO:0000256" key="6">
    <source>
        <dbReference type="RuleBase" id="RU003423"/>
    </source>
</evidence>
<dbReference type="FunFam" id="3.30.559.10:FF:000007">
    <property type="entry name" value="Dihydrolipoamide acetyltransferase component of pyruvate dehydrogenase complex"/>
    <property type="match status" value="1"/>
</dbReference>
<dbReference type="SUPFAM" id="SSF51230">
    <property type="entry name" value="Single hybrid motif"/>
    <property type="match status" value="1"/>
</dbReference>
<feature type="domain" description="Lipoyl-binding" evidence="8">
    <location>
        <begin position="13"/>
        <end position="88"/>
    </location>
</feature>
<feature type="region of interest" description="Disordered" evidence="7">
    <location>
        <begin position="91"/>
        <end position="152"/>
    </location>
</feature>
<evidence type="ECO:0000256" key="2">
    <source>
        <dbReference type="ARBA" id="ARBA00007317"/>
    </source>
</evidence>
<evidence type="ECO:0000259" key="9">
    <source>
        <dbReference type="PROSITE" id="PS51826"/>
    </source>
</evidence>
<dbReference type="AlphaFoldDB" id="A0A640T157"/>
<organism evidence="10 11">
    <name type="scientific">Streptomyces glebosus</name>
    <dbReference type="NCBI Taxonomy" id="249580"/>
    <lineage>
        <taxon>Bacteria</taxon>
        <taxon>Bacillati</taxon>
        <taxon>Actinomycetota</taxon>
        <taxon>Actinomycetes</taxon>
        <taxon>Kitasatosporales</taxon>
        <taxon>Streptomycetaceae</taxon>
        <taxon>Streptomyces</taxon>
    </lineage>
</organism>
<evidence type="ECO:0000313" key="11">
    <source>
        <dbReference type="Proteomes" id="UP000430079"/>
    </source>
</evidence>
<comment type="caution">
    <text evidence="10">The sequence shown here is derived from an EMBL/GenBank/DDBJ whole genome shotgun (WGS) entry which is preliminary data.</text>
</comment>
<dbReference type="Gene3D" id="2.40.50.100">
    <property type="match status" value="1"/>
</dbReference>
<dbReference type="FunFam" id="4.10.320.10:FF:000012">
    <property type="entry name" value="Dihydrolipoamide acetyltransferase component of pyruvate dehydrogenase complex"/>
    <property type="match status" value="1"/>
</dbReference>
<dbReference type="InterPro" id="IPR023213">
    <property type="entry name" value="CAT-like_dom_sf"/>
</dbReference>
<dbReference type="PROSITE" id="PS51826">
    <property type="entry name" value="PSBD"/>
    <property type="match status" value="1"/>
</dbReference>
<dbReference type="Pfam" id="PF00198">
    <property type="entry name" value="2-oxoacid_dh"/>
    <property type="match status" value="1"/>
</dbReference>
<dbReference type="Gene3D" id="4.10.320.10">
    <property type="entry name" value="E3-binding domain"/>
    <property type="match status" value="1"/>
</dbReference>
<dbReference type="PROSITE" id="PS50968">
    <property type="entry name" value="BIOTINYL_LIPOYL"/>
    <property type="match status" value="1"/>
</dbReference>
<keyword evidence="4 6" id="KW-0450">Lipoyl</keyword>
<dbReference type="SUPFAM" id="SSF47005">
    <property type="entry name" value="Peripheral subunit-binding domain of 2-oxo acid dehydrogenase complex"/>
    <property type="match status" value="1"/>
</dbReference>
<keyword evidence="11" id="KW-1185">Reference proteome</keyword>
<dbReference type="InterPro" id="IPR001078">
    <property type="entry name" value="2-oxoacid_DH_actylTfrase"/>
</dbReference>